<feature type="chain" id="PRO_5013999981" description="Aspartate 1-decarboxylase alpha chain" evidence="9 13">
    <location>
        <begin position="26"/>
        <end position="130"/>
    </location>
</feature>
<dbReference type="InterPro" id="IPR009010">
    <property type="entry name" value="Asp_de-COase-like_dom_sf"/>
</dbReference>
<proteinExistence type="inferred from homology"/>
<keyword evidence="2 9" id="KW-0566">Pantothenate biosynthesis</keyword>
<dbReference type="RefSeq" id="WP_045100334.1">
    <property type="nucleotide sequence ID" value="NZ_CP020614.1"/>
</dbReference>
<evidence type="ECO:0000313" key="15">
    <source>
        <dbReference type="EMBL" id="SCY06259.1"/>
    </source>
</evidence>
<keyword evidence="4 9" id="KW-0068">Autocatalytic cleavage</keyword>
<evidence type="ECO:0000256" key="13">
    <source>
        <dbReference type="PIRSR" id="PIRSR006246-5"/>
    </source>
</evidence>
<keyword evidence="7 9" id="KW-0704">Schiff base</keyword>
<dbReference type="AlphaFoldDB" id="A0A098GID1"/>
<dbReference type="NCBIfam" id="TIGR00223">
    <property type="entry name" value="panD"/>
    <property type="match status" value="1"/>
</dbReference>
<reference evidence="14" key="2">
    <citation type="submission" date="2014-09" db="EMBL/GenBank/DDBJ databases">
        <authorList>
            <person name="GOMEZ-VALERO Laura"/>
        </authorList>
    </citation>
    <scope>NUCLEOTIDE SEQUENCE</scope>
    <source>
        <strain evidence="14">ATCC33218</strain>
    </source>
</reference>
<sequence length="130" mass="14408">MLYRKMLKSKIHRARVTHADLDYEGSITLSPELLKAANILPNEAVNIWNVTAGTRFETYAITGEKGSSHVCINGAAAHLVTPGDIIIIASFVQLLEEHCASHTPTVIFVDELNRLREIRSEIPAQLIMES</sequence>
<dbReference type="GO" id="GO:0005829">
    <property type="term" value="C:cytosol"/>
    <property type="evidence" value="ECO:0007669"/>
    <property type="project" value="TreeGrafter"/>
</dbReference>
<dbReference type="Pfam" id="PF02261">
    <property type="entry name" value="Asp_decarbox"/>
    <property type="match status" value="1"/>
</dbReference>
<feature type="active site" description="Proton donor" evidence="9 10">
    <location>
        <position position="59"/>
    </location>
</feature>
<dbReference type="Gene3D" id="2.40.40.20">
    <property type="match status" value="1"/>
</dbReference>
<feature type="active site" description="Schiff-base intermediate with substrate; via pyruvic acid" evidence="9 10">
    <location>
        <position position="26"/>
    </location>
</feature>
<evidence type="ECO:0000313" key="17">
    <source>
        <dbReference type="Proteomes" id="UP000182998"/>
    </source>
</evidence>
<organism evidence="14 16">
    <name type="scientific">Legionella micdadei</name>
    <name type="common">Tatlockia micdadei</name>
    <dbReference type="NCBI Taxonomy" id="451"/>
    <lineage>
        <taxon>Bacteria</taxon>
        <taxon>Pseudomonadati</taxon>
        <taxon>Pseudomonadota</taxon>
        <taxon>Gammaproteobacteria</taxon>
        <taxon>Legionellales</taxon>
        <taxon>Legionellaceae</taxon>
        <taxon>Legionella</taxon>
    </lineage>
</organism>
<dbReference type="Proteomes" id="UP000182998">
    <property type="component" value="Unassembled WGS sequence"/>
</dbReference>
<evidence type="ECO:0000256" key="10">
    <source>
        <dbReference type="PIRSR" id="PIRSR006246-1"/>
    </source>
</evidence>
<feature type="binding site" evidence="9 11">
    <location>
        <position position="58"/>
    </location>
    <ligand>
        <name>substrate</name>
    </ligand>
</feature>
<accession>A0A098GID1</accession>
<evidence type="ECO:0000256" key="3">
    <source>
        <dbReference type="ARBA" id="ARBA00022793"/>
    </source>
</evidence>
<evidence type="ECO:0000256" key="6">
    <source>
        <dbReference type="ARBA" id="ARBA00023239"/>
    </source>
</evidence>
<dbReference type="PIRSF" id="PIRSF006246">
    <property type="entry name" value="Asp_decarbox"/>
    <property type="match status" value="1"/>
</dbReference>
<comment type="pathway">
    <text evidence="9">Cofactor biosynthesis; (R)-pantothenate biosynthesis; beta-alanine from L-aspartate: step 1/1.</text>
</comment>
<evidence type="ECO:0000256" key="8">
    <source>
        <dbReference type="ARBA" id="ARBA00023317"/>
    </source>
</evidence>
<name>A0A098GID1_LEGMI</name>
<keyword evidence="6 9" id="KW-0456">Lyase</keyword>
<reference evidence="15 17" key="3">
    <citation type="submission" date="2016-10" db="EMBL/GenBank/DDBJ databases">
        <authorList>
            <person name="Varghese N."/>
            <person name="Submissions S."/>
        </authorList>
    </citation>
    <scope>NUCLEOTIDE SEQUENCE [LARGE SCALE GENOMIC DNA]</scope>
    <source>
        <strain evidence="15 17">ATCC 33218</strain>
    </source>
</reference>
<dbReference type="PATRIC" id="fig|451.8.peg.814"/>
<evidence type="ECO:0000256" key="9">
    <source>
        <dbReference type="HAMAP-Rule" id="MF_00446"/>
    </source>
</evidence>
<evidence type="ECO:0000256" key="1">
    <source>
        <dbReference type="ARBA" id="ARBA00022490"/>
    </source>
</evidence>
<gene>
    <name evidence="9 14" type="primary">panD</name>
    <name evidence="14" type="ORF">LMI_3014</name>
    <name evidence="15" type="ORF">SAMN02982997_00750</name>
</gene>
<comment type="cofactor">
    <cofactor evidence="9 10">
        <name>pyruvate</name>
        <dbReference type="ChEBI" id="CHEBI:15361"/>
    </cofactor>
    <text evidence="9 10">Binds 1 pyruvoyl group covalently per subunit.</text>
</comment>
<dbReference type="EMBL" id="FMVN01000003">
    <property type="protein sequence ID" value="SCY06259.1"/>
    <property type="molecule type" value="Genomic_DNA"/>
</dbReference>
<dbReference type="EC" id="4.1.1.11" evidence="9"/>
<dbReference type="PANTHER" id="PTHR21012:SF0">
    <property type="entry name" value="ASPARTATE 1-DECARBOXYLASE"/>
    <property type="match status" value="1"/>
</dbReference>
<dbReference type="HOGENOM" id="CLU_115305_2_0_6"/>
<dbReference type="GO" id="GO:0006523">
    <property type="term" value="P:alanine biosynthetic process"/>
    <property type="evidence" value="ECO:0007669"/>
    <property type="project" value="InterPro"/>
</dbReference>
<dbReference type="PANTHER" id="PTHR21012">
    <property type="entry name" value="ASPARTATE 1-DECARBOXYLASE"/>
    <property type="match status" value="1"/>
</dbReference>
<evidence type="ECO:0000313" key="16">
    <source>
        <dbReference type="Proteomes" id="UP000032414"/>
    </source>
</evidence>
<evidence type="ECO:0000256" key="7">
    <source>
        <dbReference type="ARBA" id="ARBA00023270"/>
    </source>
</evidence>
<keyword evidence="8 9" id="KW-0670">Pyruvate</keyword>
<comment type="similarity">
    <text evidence="9">Belongs to the PanD family.</text>
</comment>
<evidence type="ECO:0000256" key="11">
    <source>
        <dbReference type="PIRSR" id="PIRSR006246-2"/>
    </source>
</evidence>
<protein>
    <recommendedName>
        <fullName evidence="9">Aspartate 1-decarboxylase</fullName>
        <ecNumber evidence="9">4.1.1.11</ecNumber>
    </recommendedName>
    <alternativeName>
        <fullName evidence="9">Aspartate alpha-decarboxylase</fullName>
    </alternativeName>
    <component>
        <recommendedName>
            <fullName evidence="9">Aspartate 1-decarboxylase beta chain</fullName>
        </recommendedName>
    </component>
    <component>
        <recommendedName>
            <fullName evidence="9">Aspartate 1-decarboxylase alpha chain</fullName>
        </recommendedName>
    </component>
</protein>
<dbReference type="SUPFAM" id="SSF50692">
    <property type="entry name" value="ADC-like"/>
    <property type="match status" value="1"/>
</dbReference>
<comment type="function">
    <text evidence="9">Catalyzes the pyruvoyl-dependent decarboxylation of aspartate to produce beta-alanine.</text>
</comment>
<keyword evidence="17" id="KW-1185">Reference proteome</keyword>
<feature type="modified residue" description="Pyruvic acid (Ser)" evidence="9 12">
    <location>
        <position position="26"/>
    </location>
</feature>
<dbReference type="KEGG" id="tmc:LMI_3014"/>
<feature type="binding site" evidence="9 11">
    <location>
        <begin position="74"/>
        <end position="76"/>
    </location>
    <ligand>
        <name>substrate</name>
    </ligand>
</feature>
<evidence type="ECO:0000256" key="12">
    <source>
        <dbReference type="PIRSR" id="PIRSR006246-3"/>
    </source>
</evidence>
<evidence type="ECO:0000256" key="4">
    <source>
        <dbReference type="ARBA" id="ARBA00022813"/>
    </source>
</evidence>
<feature type="chain" id="PRO_5013999983" description="Aspartate 1-decarboxylase beta chain" evidence="9 13">
    <location>
        <begin position="1"/>
        <end position="25"/>
    </location>
</feature>
<dbReference type="EMBL" id="LN614830">
    <property type="protein sequence ID" value="CEG62244.1"/>
    <property type="molecule type" value="Genomic_DNA"/>
</dbReference>
<keyword evidence="1 9" id="KW-0963">Cytoplasm</keyword>
<dbReference type="InterPro" id="IPR003190">
    <property type="entry name" value="Asp_decarbox"/>
</dbReference>
<keyword evidence="3 9" id="KW-0210">Decarboxylase</keyword>
<dbReference type="CDD" id="cd06919">
    <property type="entry name" value="Asp_decarbox"/>
    <property type="match status" value="1"/>
</dbReference>
<dbReference type="Proteomes" id="UP000032414">
    <property type="component" value="Chromosome I"/>
</dbReference>
<reference evidence="16" key="1">
    <citation type="submission" date="2014-09" db="EMBL/GenBank/DDBJ databases">
        <authorList>
            <person name="Gomez-Valero L."/>
        </authorList>
    </citation>
    <scope>NUCLEOTIDE SEQUENCE [LARGE SCALE GENOMIC DNA]</scope>
    <source>
        <strain evidence="16">ATCC33218</strain>
    </source>
</reference>
<keyword evidence="5 9" id="KW-0865">Zymogen</keyword>
<comment type="PTM">
    <text evidence="9 12">Is synthesized initially as an inactive proenzyme, which is activated by self-cleavage at a specific serine bond to produce a beta-subunit with a hydroxyl group at its C-terminus and an alpha-subunit with a pyruvoyl group at its N-terminus.</text>
</comment>
<comment type="catalytic activity">
    <reaction evidence="9">
        <text>L-aspartate + H(+) = beta-alanine + CO2</text>
        <dbReference type="Rhea" id="RHEA:19497"/>
        <dbReference type="ChEBI" id="CHEBI:15378"/>
        <dbReference type="ChEBI" id="CHEBI:16526"/>
        <dbReference type="ChEBI" id="CHEBI:29991"/>
        <dbReference type="ChEBI" id="CHEBI:57966"/>
        <dbReference type="EC" id="4.1.1.11"/>
    </reaction>
</comment>
<comment type="subcellular location">
    <subcellularLocation>
        <location evidence="9">Cytoplasm</location>
    </subcellularLocation>
</comment>
<dbReference type="UniPathway" id="UPA00028">
    <property type="reaction ID" value="UER00002"/>
</dbReference>
<dbReference type="STRING" id="451.B6N58_13870"/>
<dbReference type="GO" id="GO:0015940">
    <property type="term" value="P:pantothenate biosynthetic process"/>
    <property type="evidence" value="ECO:0007669"/>
    <property type="project" value="UniProtKB-UniRule"/>
</dbReference>
<comment type="subunit">
    <text evidence="9">Heterooctamer of four alpha and four beta subunits.</text>
</comment>
<evidence type="ECO:0000313" key="14">
    <source>
        <dbReference type="EMBL" id="CEG62244.1"/>
    </source>
</evidence>
<evidence type="ECO:0000256" key="2">
    <source>
        <dbReference type="ARBA" id="ARBA00022655"/>
    </source>
</evidence>
<dbReference type="GO" id="GO:0004068">
    <property type="term" value="F:aspartate 1-decarboxylase activity"/>
    <property type="evidence" value="ECO:0007669"/>
    <property type="project" value="UniProtKB-UniRule"/>
</dbReference>
<evidence type="ECO:0000256" key="5">
    <source>
        <dbReference type="ARBA" id="ARBA00023145"/>
    </source>
</evidence>
<dbReference type="OrthoDB" id="9803983at2"/>
<dbReference type="HAMAP" id="MF_00446">
    <property type="entry name" value="PanD"/>
    <property type="match status" value="1"/>
</dbReference>